<keyword evidence="3 11" id="KW-0235">DNA replication</keyword>
<evidence type="ECO:0000256" key="8">
    <source>
        <dbReference type="ARBA" id="ARBA00023027"/>
    </source>
</evidence>
<dbReference type="InterPro" id="IPR001357">
    <property type="entry name" value="BRCT_dom"/>
</dbReference>
<feature type="binding site" evidence="11">
    <location>
        <position position="172"/>
    </location>
    <ligand>
        <name>NAD(+)</name>
        <dbReference type="ChEBI" id="CHEBI:57540"/>
    </ligand>
</feature>
<evidence type="ECO:0000256" key="2">
    <source>
        <dbReference type="ARBA" id="ARBA00022598"/>
    </source>
</evidence>
<dbReference type="InterPro" id="IPR004150">
    <property type="entry name" value="NAD_DNA_ligase_OB"/>
</dbReference>
<feature type="binding site" evidence="11">
    <location>
        <position position="407"/>
    </location>
    <ligand>
        <name>Zn(2+)</name>
        <dbReference type="ChEBI" id="CHEBI:29105"/>
    </ligand>
</feature>
<evidence type="ECO:0000256" key="9">
    <source>
        <dbReference type="ARBA" id="ARBA00023204"/>
    </source>
</evidence>
<dbReference type="InterPro" id="IPR013840">
    <property type="entry name" value="DNAligase_N"/>
</dbReference>
<dbReference type="Pfam" id="PF12826">
    <property type="entry name" value="HHH_2"/>
    <property type="match status" value="1"/>
</dbReference>
<evidence type="ECO:0000313" key="14">
    <source>
        <dbReference type="Proteomes" id="UP000077654"/>
    </source>
</evidence>
<dbReference type="PROSITE" id="PS01055">
    <property type="entry name" value="DNA_LIGASE_N1"/>
    <property type="match status" value="1"/>
</dbReference>
<dbReference type="Pfam" id="PF03120">
    <property type="entry name" value="OB_DNA_ligase"/>
    <property type="match status" value="1"/>
</dbReference>
<evidence type="ECO:0000259" key="12">
    <source>
        <dbReference type="PROSITE" id="PS50172"/>
    </source>
</evidence>
<feature type="binding site" evidence="11">
    <location>
        <position position="425"/>
    </location>
    <ligand>
        <name>Zn(2+)</name>
        <dbReference type="ChEBI" id="CHEBI:29105"/>
    </ligand>
</feature>
<comment type="function">
    <text evidence="1 11">DNA ligase that catalyzes the formation of phosphodiester linkages between 5'-phosphoryl and 3'-hydroxyl groups in double-stranded DNA using NAD as a coenzyme and as the energy source for the reaction. It is essential for DNA replication and repair of damaged DNA.</text>
</comment>
<dbReference type="InterPro" id="IPR041663">
    <property type="entry name" value="DisA/LigA_HHH"/>
</dbReference>
<keyword evidence="2 11" id="KW-0436">Ligase</keyword>
<feature type="binding site" evidence="11">
    <location>
        <position position="135"/>
    </location>
    <ligand>
        <name>NAD(+)</name>
        <dbReference type="ChEBI" id="CHEBI:57540"/>
    </ligand>
</feature>
<dbReference type="STRING" id="118110.XW81_00305"/>
<dbReference type="Proteomes" id="UP000077654">
    <property type="component" value="Chromosome"/>
</dbReference>
<dbReference type="PROSITE" id="PS50172">
    <property type="entry name" value="BRCT"/>
    <property type="match status" value="1"/>
</dbReference>
<feature type="binding site" evidence="11">
    <location>
        <position position="431"/>
    </location>
    <ligand>
        <name>Zn(2+)</name>
        <dbReference type="ChEBI" id="CHEBI:29105"/>
    </ligand>
</feature>
<dbReference type="NCBIfam" id="TIGR00575">
    <property type="entry name" value="dnlj"/>
    <property type="match status" value="1"/>
</dbReference>
<dbReference type="CDD" id="cd17748">
    <property type="entry name" value="BRCT_DNA_ligase_like"/>
    <property type="match status" value="1"/>
</dbReference>
<dbReference type="PANTHER" id="PTHR23389:SF9">
    <property type="entry name" value="DNA LIGASE"/>
    <property type="match status" value="1"/>
</dbReference>
<dbReference type="Gene3D" id="3.30.470.30">
    <property type="entry name" value="DNA ligase/mRNA capping enzyme"/>
    <property type="match status" value="1"/>
</dbReference>
<dbReference type="Gene3D" id="3.40.50.10190">
    <property type="entry name" value="BRCT domain"/>
    <property type="match status" value="1"/>
</dbReference>
<name>A0A172WD39_BUCSC</name>
<dbReference type="Pfam" id="PF01653">
    <property type="entry name" value="DNA_ligase_aden"/>
    <property type="match status" value="1"/>
</dbReference>
<dbReference type="InterPro" id="IPR018239">
    <property type="entry name" value="DNA_ligase_AS"/>
</dbReference>
<dbReference type="SMART" id="SM00532">
    <property type="entry name" value="LIGANc"/>
    <property type="match status" value="1"/>
</dbReference>
<keyword evidence="9 11" id="KW-0234">DNA repair</keyword>
<feature type="binding site" evidence="11">
    <location>
        <position position="410"/>
    </location>
    <ligand>
        <name>Zn(2+)</name>
        <dbReference type="ChEBI" id="CHEBI:29105"/>
    </ligand>
</feature>
<dbReference type="Gene3D" id="1.10.150.20">
    <property type="entry name" value="5' to 3' exonuclease, C-terminal subdomain"/>
    <property type="match status" value="2"/>
</dbReference>
<dbReference type="GO" id="GO:0003911">
    <property type="term" value="F:DNA ligase (NAD+) activity"/>
    <property type="evidence" value="ECO:0007669"/>
    <property type="project" value="UniProtKB-UniRule"/>
</dbReference>
<reference evidence="13 14" key="1">
    <citation type="submission" date="2015-04" db="EMBL/GenBank/DDBJ databases">
        <title>Buchnera aphidicola assembly.</title>
        <authorList>
            <person name="Zhang Y."/>
        </authorList>
    </citation>
    <scope>NUCLEOTIDE SEQUENCE [LARGE SCALE GENOMIC DNA]</scope>
    <source>
        <strain evidence="13 14">SC</strain>
    </source>
</reference>
<protein>
    <recommendedName>
        <fullName evidence="11">DNA ligase</fullName>
        <ecNumber evidence="11">6.5.1.2</ecNumber>
    </recommendedName>
    <alternativeName>
        <fullName evidence="11">Polydeoxyribonucleotide synthase [NAD(+)]</fullName>
    </alternativeName>
</protein>
<dbReference type="InterPro" id="IPR001679">
    <property type="entry name" value="DNA_ligase"/>
</dbReference>
<evidence type="ECO:0000256" key="4">
    <source>
        <dbReference type="ARBA" id="ARBA00022723"/>
    </source>
</evidence>
<evidence type="ECO:0000256" key="11">
    <source>
        <dbReference type="HAMAP-Rule" id="MF_01588"/>
    </source>
</evidence>
<feature type="binding site" evidence="11">
    <location>
        <position position="112"/>
    </location>
    <ligand>
        <name>NAD(+)</name>
        <dbReference type="ChEBI" id="CHEBI:57540"/>
    </ligand>
</feature>
<dbReference type="OrthoDB" id="9759736at2"/>
<dbReference type="AlphaFoldDB" id="A0A172WD39"/>
<dbReference type="InterPro" id="IPR012340">
    <property type="entry name" value="NA-bd_OB-fold"/>
</dbReference>
<dbReference type="SMART" id="SM00292">
    <property type="entry name" value="BRCT"/>
    <property type="match status" value="1"/>
</dbReference>
<dbReference type="PATRIC" id="fig|118110.3.peg.57"/>
<evidence type="ECO:0000256" key="10">
    <source>
        <dbReference type="ARBA" id="ARBA00034005"/>
    </source>
</evidence>
<sequence>MFIKDCILKLQEKIRYYGYLYYSLGISKISDHQYDFLMERLRYLEKKYKSFFINKNSPTLTIGAPGIIGLKKCKHITSMLSLEHVFNVNDYLKFDKKIRNYFKNKDLSFCCELKIDGLAVNLIYKKGILINAVTRGDGTIGEDVTNTVRMISSIPLKLNGTNIPSKLEARGEIFILKSDFAKLNYESIRNHKKTFSNTRNAASGLLRQKKIQKNSVKNLMFCCYGYGYYPRYTKFINHYDRLKQLHYWGLPISGYTSILKSCNDVVDFFNRIQSIRNFLDFDIDGIVIKVNSIILQNELGCMSRAPRWAVAFKFFDQEKSTKVLKVMFQVGRTGVITPIAKVSPVFISGVIIKNVSLHNFRTIKKLDLCIGDIVTIKRSGDVIPKITNVIKHCRSNDVKEIKIPILCPICKSNLNSDSKFIKVRCMNGLKCIEQLKKLLSYFCSNKGLNIYGLGYKTISKLVDNNYVKNFSDIFNLSINSLSISKIFGKRIVDKIICSINQSRKISFSKFLCALGIQELGFTKSDIISKNFLSLENLMNVKLEDICSLKGIGFKTANNLFQFLNHQSNKEVIFSLSKNLNISLYNEFSHCKNVNHTPFFQKRVAVSGTLNAYSRIKTINLIKKMGGHVTSNVSKNTDYIVIGKNPGSKLLKSKEMNVRILLENSFLKIVREYLNL</sequence>
<keyword evidence="4 11" id="KW-0479">Metal-binding</keyword>
<dbReference type="HAMAP" id="MF_01588">
    <property type="entry name" value="DNA_ligase_A"/>
    <property type="match status" value="1"/>
</dbReference>
<dbReference type="GO" id="GO:0006260">
    <property type="term" value="P:DNA replication"/>
    <property type="evidence" value="ECO:0007669"/>
    <property type="project" value="UniProtKB-KW"/>
</dbReference>
<feature type="binding site" evidence="11">
    <location>
        <position position="313"/>
    </location>
    <ligand>
        <name>NAD(+)</name>
        <dbReference type="ChEBI" id="CHEBI:57540"/>
    </ligand>
</feature>
<dbReference type="SUPFAM" id="SSF47781">
    <property type="entry name" value="RuvA domain 2-like"/>
    <property type="match status" value="1"/>
</dbReference>
<dbReference type="PIRSF" id="PIRSF001604">
    <property type="entry name" value="LigA"/>
    <property type="match status" value="1"/>
</dbReference>
<evidence type="ECO:0000256" key="6">
    <source>
        <dbReference type="ARBA" id="ARBA00022833"/>
    </source>
</evidence>
<dbReference type="EC" id="6.5.1.2" evidence="11"/>
<comment type="cofactor">
    <cofactor evidence="11">
        <name>Mg(2+)</name>
        <dbReference type="ChEBI" id="CHEBI:18420"/>
    </cofactor>
    <cofactor evidence="11">
        <name>Mn(2+)</name>
        <dbReference type="ChEBI" id="CHEBI:29035"/>
    </cofactor>
</comment>
<dbReference type="Gene3D" id="1.10.287.610">
    <property type="entry name" value="Helix hairpin bin"/>
    <property type="match status" value="1"/>
</dbReference>
<dbReference type="EMBL" id="CP011299">
    <property type="protein sequence ID" value="ANF16880.1"/>
    <property type="molecule type" value="Genomic_DNA"/>
</dbReference>
<evidence type="ECO:0000256" key="3">
    <source>
        <dbReference type="ARBA" id="ARBA00022705"/>
    </source>
</evidence>
<keyword evidence="8 11" id="KW-0520">NAD</keyword>
<organism evidence="13 14">
    <name type="scientific">Buchnera aphidicola subsp. Schlechtendalia chinensis</name>
    <dbReference type="NCBI Taxonomy" id="118110"/>
    <lineage>
        <taxon>Bacteria</taxon>
        <taxon>Pseudomonadati</taxon>
        <taxon>Pseudomonadota</taxon>
        <taxon>Gammaproteobacteria</taxon>
        <taxon>Enterobacterales</taxon>
        <taxon>Erwiniaceae</taxon>
        <taxon>Buchnera</taxon>
    </lineage>
</organism>
<dbReference type="GO" id="GO:0006281">
    <property type="term" value="P:DNA repair"/>
    <property type="evidence" value="ECO:0007669"/>
    <property type="project" value="UniProtKB-KW"/>
</dbReference>
<dbReference type="Gene3D" id="2.40.50.140">
    <property type="entry name" value="Nucleic acid-binding proteins"/>
    <property type="match status" value="1"/>
</dbReference>
<gene>
    <name evidence="11" type="primary">ligA</name>
    <name evidence="13" type="ORF">XW81_00305</name>
</gene>
<comment type="catalytic activity">
    <reaction evidence="10 11">
        <text>NAD(+) + (deoxyribonucleotide)n-3'-hydroxyl + 5'-phospho-(deoxyribonucleotide)m = (deoxyribonucleotide)n+m + AMP + beta-nicotinamide D-nucleotide.</text>
        <dbReference type="EC" id="6.5.1.2"/>
    </reaction>
</comment>
<comment type="similarity">
    <text evidence="11">Belongs to the NAD-dependent DNA ligase family. LigA subfamily.</text>
</comment>
<keyword evidence="11" id="KW-0464">Manganese</keyword>
<evidence type="ECO:0000256" key="7">
    <source>
        <dbReference type="ARBA" id="ARBA00022842"/>
    </source>
</evidence>
<evidence type="ECO:0000313" key="13">
    <source>
        <dbReference type="EMBL" id="ANF16880.1"/>
    </source>
</evidence>
<dbReference type="PANTHER" id="PTHR23389">
    <property type="entry name" value="CHROMOSOME TRANSMISSION FIDELITY FACTOR 18"/>
    <property type="match status" value="1"/>
</dbReference>
<dbReference type="InterPro" id="IPR013839">
    <property type="entry name" value="DNAligase_adenylation"/>
</dbReference>
<evidence type="ECO:0000256" key="5">
    <source>
        <dbReference type="ARBA" id="ARBA00022763"/>
    </source>
</evidence>
<proteinExistence type="inferred from homology"/>
<dbReference type="GO" id="GO:0046872">
    <property type="term" value="F:metal ion binding"/>
    <property type="evidence" value="ECO:0007669"/>
    <property type="project" value="UniProtKB-KW"/>
</dbReference>
<dbReference type="Pfam" id="PF00533">
    <property type="entry name" value="BRCT"/>
    <property type="match status" value="1"/>
</dbReference>
<feature type="binding site" evidence="11">
    <location>
        <begin position="81"/>
        <end position="82"/>
    </location>
    <ligand>
        <name>NAD(+)</name>
        <dbReference type="ChEBI" id="CHEBI:57540"/>
    </ligand>
</feature>
<dbReference type="SUPFAM" id="SSF52113">
    <property type="entry name" value="BRCT domain"/>
    <property type="match status" value="1"/>
</dbReference>
<feature type="binding site" evidence="11">
    <location>
        <begin position="31"/>
        <end position="35"/>
    </location>
    <ligand>
        <name>NAD(+)</name>
        <dbReference type="ChEBI" id="CHEBI:57540"/>
    </ligand>
</feature>
<feature type="binding site" evidence="11">
    <location>
        <position position="289"/>
    </location>
    <ligand>
        <name>NAD(+)</name>
        <dbReference type="ChEBI" id="CHEBI:57540"/>
    </ligand>
</feature>
<dbReference type="InterPro" id="IPR036420">
    <property type="entry name" value="BRCT_dom_sf"/>
</dbReference>
<keyword evidence="14" id="KW-1185">Reference proteome</keyword>
<dbReference type="InterPro" id="IPR010994">
    <property type="entry name" value="RuvA_2-like"/>
</dbReference>
<dbReference type="RefSeq" id="WP_075473823.1">
    <property type="nucleotide sequence ID" value="NZ_CP011299.1"/>
</dbReference>
<dbReference type="SUPFAM" id="SSF56091">
    <property type="entry name" value="DNA ligase/mRNA capping enzyme, catalytic domain"/>
    <property type="match status" value="1"/>
</dbReference>
<dbReference type="SUPFAM" id="SSF50249">
    <property type="entry name" value="Nucleic acid-binding proteins"/>
    <property type="match status" value="1"/>
</dbReference>
<dbReference type="CDD" id="cd00114">
    <property type="entry name" value="LIGANc"/>
    <property type="match status" value="1"/>
</dbReference>
<keyword evidence="6 11" id="KW-0862">Zinc</keyword>
<keyword evidence="5 11" id="KW-0227">DNA damage</keyword>
<feature type="domain" description="BRCT" evidence="12">
    <location>
        <begin position="593"/>
        <end position="675"/>
    </location>
</feature>
<feature type="active site" description="N6-AMP-lysine intermediate" evidence="11">
    <location>
        <position position="114"/>
    </location>
</feature>
<keyword evidence="7 11" id="KW-0460">Magnesium</keyword>
<evidence type="ECO:0000256" key="1">
    <source>
        <dbReference type="ARBA" id="ARBA00004067"/>
    </source>
</evidence>
<accession>A0A172WD39</accession>
<dbReference type="NCBIfam" id="NF005932">
    <property type="entry name" value="PRK07956.1"/>
    <property type="match status" value="1"/>
</dbReference>